<dbReference type="Pfam" id="PF07907">
    <property type="entry name" value="YibE_F"/>
    <property type="match status" value="1"/>
</dbReference>
<dbReference type="AlphaFoldDB" id="A0A1J5Q0A2"/>
<feature type="transmembrane region" description="Helical" evidence="1">
    <location>
        <begin position="168"/>
        <end position="188"/>
    </location>
</feature>
<feature type="transmembrane region" description="Helical" evidence="1">
    <location>
        <begin position="323"/>
        <end position="345"/>
    </location>
</feature>
<accession>A0A1J5Q0A2</accession>
<organism evidence="2">
    <name type="scientific">mine drainage metagenome</name>
    <dbReference type="NCBI Taxonomy" id="410659"/>
    <lineage>
        <taxon>unclassified sequences</taxon>
        <taxon>metagenomes</taxon>
        <taxon>ecological metagenomes</taxon>
    </lineage>
</organism>
<keyword evidence="1" id="KW-0472">Membrane</keyword>
<feature type="transmembrane region" description="Helical" evidence="1">
    <location>
        <begin position="194"/>
        <end position="212"/>
    </location>
</feature>
<feature type="transmembrane region" description="Helical" evidence="1">
    <location>
        <begin position="269"/>
        <end position="290"/>
    </location>
</feature>
<sequence length="412" mass="42918">MHLGSRTPSTSTVVLAAVLIPVGIAALIGMILLWPGAPRAAAREVTVVGVTYPTAEVTSTEESSCAGTTENRLPDGTIPATVPCLRVHATVTSGPAAGRPIAVWATAMLTARDIPRGTSIVVEHYPASGQDPEVWAWHDFARSFPLATLALAFAVVTIAVARMRGLRALVGLGIAFAVVGTFILPGLLAGEDPLLVGLVGSTVIMYVVLYLAHGLSRRTSTALVGTVTGLAVTAGLGVVAATATHVTGISSEDTYRLATMIGADGADQLRGLFLCGVVLAGLGVLNDVTITQASAVWELRSSAPDASRRVLFSRAMRIGRDHIASTVYTIAFAYAGAALPVLLLVQVYRLSLVQTLTSGQFAEEIVRTLVGSIGLVLAIPLTTAIATLVATSEPVDRRRRHRVAEPLSHVHH</sequence>
<evidence type="ECO:0000256" key="1">
    <source>
        <dbReference type="SAM" id="Phobius"/>
    </source>
</evidence>
<comment type="caution">
    <text evidence="2">The sequence shown here is derived from an EMBL/GenBank/DDBJ whole genome shotgun (WGS) entry which is preliminary data.</text>
</comment>
<dbReference type="PANTHER" id="PTHR41771">
    <property type="entry name" value="MEMBRANE PROTEIN-RELATED"/>
    <property type="match status" value="1"/>
</dbReference>
<feature type="transmembrane region" description="Helical" evidence="1">
    <location>
        <begin position="365"/>
        <end position="390"/>
    </location>
</feature>
<dbReference type="EMBL" id="MLJW01001683">
    <property type="protein sequence ID" value="OIQ77153.1"/>
    <property type="molecule type" value="Genomic_DNA"/>
</dbReference>
<protein>
    <submittedName>
        <fullName evidence="2">YibE/F-like protein</fullName>
    </submittedName>
</protein>
<gene>
    <name evidence="2" type="ORF">GALL_411580</name>
</gene>
<keyword evidence="1" id="KW-0812">Transmembrane</keyword>
<dbReference type="PANTHER" id="PTHR41771:SF1">
    <property type="entry name" value="MEMBRANE PROTEIN"/>
    <property type="match status" value="1"/>
</dbReference>
<feature type="transmembrane region" description="Helical" evidence="1">
    <location>
        <begin position="143"/>
        <end position="161"/>
    </location>
</feature>
<keyword evidence="1" id="KW-1133">Transmembrane helix</keyword>
<name>A0A1J5Q0A2_9ZZZZ</name>
<reference evidence="2" key="1">
    <citation type="submission" date="2016-10" db="EMBL/GenBank/DDBJ databases">
        <title>Sequence of Gallionella enrichment culture.</title>
        <authorList>
            <person name="Poehlein A."/>
            <person name="Muehling M."/>
            <person name="Daniel R."/>
        </authorList>
    </citation>
    <scope>NUCLEOTIDE SEQUENCE</scope>
</reference>
<feature type="transmembrane region" description="Helical" evidence="1">
    <location>
        <begin position="12"/>
        <end position="34"/>
    </location>
</feature>
<feature type="transmembrane region" description="Helical" evidence="1">
    <location>
        <begin position="224"/>
        <end position="249"/>
    </location>
</feature>
<evidence type="ECO:0000313" key="2">
    <source>
        <dbReference type="EMBL" id="OIQ77153.1"/>
    </source>
</evidence>
<proteinExistence type="predicted"/>
<dbReference type="InterPro" id="IPR012507">
    <property type="entry name" value="YibE_F"/>
</dbReference>